<dbReference type="AlphaFoldDB" id="A0A845HNK2"/>
<accession>A0A845HNK2</accession>
<proteinExistence type="predicted"/>
<keyword evidence="3" id="KW-1185">Reference proteome</keyword>
<comment type="caution">
    <text evidence="2">The sequence shown here is derived from an EMBL/GenBank/DDBJ whole genome shotgun (WGS) entry which is preliminary data.</text>
</comment>
<organism evidence="2 3">
    <name type="scientific">Duganella vulcania</name>
    <dbReference type="NCBI Taxonomy" id="2692166"/>
    <lineage>
        <taxon>Bacteria</taxon>
        <taxon>Pseudomonadati</taxon>
        <taxon>Pseudomonadota</taxon>
        <taxon>Betaproteobacteria</taxon>
        <taxon>Burkholderiales</taxon>
        <taxon>Oxalobacteraceae</taxon>
        <taxon>Telluria group</taxon>
        <taxon>Duganella</taxon>
    </lineage>
</organism>
<sequence length="117" mass="13094">MRQLKLLLPWLLCATAGHASACAINEQDLLQSWSRSKGGDFEEFKLAREGGVRSFSSFLDHRLEMTGSWTFTKCLLHVANGSNAKLSVDYKVVSLDKGVLTLQDRDSGETSVYKRLR</sequence>
<feature type="chain" id="PRO_5032724033" description="Lipocalin-like domain-containing protein" evidence="1">
    <location>
        <begin position="22"/>
        <end position="117"/>
    </location>
</feature>
<evidence type="ECO:0000313" key="2">
    <source>
        <dbReference type="EMBL" id="MYN20300.1"/>
    </source>
</evidence>
<evidence type="ECO:0008006" key="4">
    <source>
        <dbReference type="Google" id="ProtNLM"/>
    </source>
</evidence>
<reference evidence="2 3" key="1">
    <citation type="submission" date="2019-12" db="EMBL/GenBank/DDBJ databases">
        <title>Novel species isolated from a subtropical stream in China.</title>
        <authorList>
            <person name="Lu H."/>
        </authorList>
    </citation>
    <scope>NUCLEOTIDE SEQUENCE [LARGE SCALE GENOMIC DNA]</scope>
    <source>
        <strain evidence="2 3">FT107W</strain>
    </source>
</reference>
<feature type="signal peptide" evidence="1">
    <location>
        <begin position="1"/>
        <end position="21"/>
    </location>
</feature>
<keyword evidence="1" id="KW-0732">Signal</keyword>
<dbReference type="Proteomes" id="UP000484875">
    <property type="component" value="Unassembled WGS sequence"/>
</dbReference>
<evidence type="ECO:0000313" key="3">
    <source>
        <dbReference type="Proteomes" id="UP000484875"/>
    </source>
</evidence>
<dbReference type="RefSeq" id="WP_161092640.1">
    <property type="nucleotide sequence ID" value="NZ_WWCV01000070.1"/>
</dbReference>
<dbReference type="EMBL" id="WWCV01000070">
    <property type="protein sequence ID" value="MYN20300.1"/>
    <property type="molecule type" value="Genomic_DNA"/>
</dbReference>
<evidence type="ECO:0000256" key="1">
    <source>
        <dbReference type="SAM" id="SignalP"/>
    </source>
</evidence>
<name>A0A845HNK2_9BURK</name>
<gene>
    <name evidence="2" type="ORF">GTP81_26520</name>
</gene>
<protein>
    <recommendedName>
        <fullName evidence="4">Lipocalin-like domain-containing protein</fullName>
    </recommendedName>
</protein>